<dbReference type="InParanoid" id="A0A1Y2BC33"/>
<dbReference type="GO" id="GO:0032040">
    <property type="term" value="C:small-subunit processome"/>
    <property type="evidence" value="ECO:0007669"/>
    <property type="project" value="TreeGrafter"/>
</dbReference>
<evidence type="ECO:0000256" key="3">
    <source>
        <dbReference type="ARBA" id="ARBA00022574"/>
    </source>
</evidence>
<comment type="similarity">
    <text evidence="6">Belongs to the WD repeat UTP18 family.</text>
</comment>
<keyword evidence="5" id="KW-0539">Nucleus</keyword>
<feature type="region of interest" description="Disordered" evidence="7">
    <location>
        <begin position="1"/>
        <end position="38"/>
    </location>
</feature>
<dbReference type="InterPro" id="IPR036322">
    <property type="entry name" value="WD40_repeat_dom_sf"/>
</dbReference>
<reference evidence="8 9" key="1">
    <citation type="submission" date="2016-07" db="EMBL/GenBank/DDBJ databases">
        <title>Pervasive Adenine N6-methylation of Active Genes in Fungi.</title>
        <authorList>
            <consortium name="DOE Joint Genome Institute"/>
            <person name="Mondo S.J."/>
            <person name="Dannebaum R.O."/>
            <person name="Kuo R.C."/>
            <person name="Labutti K."/>
            <person name="Haridas S."/>
            <person name="Kuo A."/>
            <person name="Salamov A."/>
            <person name="Ahrendt S.R."/>
            <person name="Lipzen A."/>
            <person name="Sullivan W."/>
            <person name="Andreopoulos W.B."/>
            <person name="Clum A."/>
            <person name="Lindquist E."/>
            <person name="Daum C."/>
            <person name="Ramamoorthy G.K."/>
            <person name="Gryganskyi A."/>
            <person name="Culley D."/>
            <person name="Magnuson J.K."/>
            <person name="James T.Y."/>
            <person name="O'Malley M.A."/>
            <person name="Stajich J.E."/>
            <person name="Spatafora J.W."/>
            <person name="Visel A."/>
            <person name="Grigoriev I.V."/>
        </authorList>
    </citation>
    <scope>NUCLEOTIDE SEQUENCE [LARGE SCALE GENOMIC DNA]</scope>
    <source>
        <strain evidence="8 9">68-887.2</strain>
    </source>
</reference>
<dbReference type="FunFam" id="2.130.10.10:FF:000908">
    <property type="entry name" value="U3 small nucleolar RNA-associated protein 18"/>
    <property type="match status" value="1"/>
</dbReference>
<feature type="compositionally biased region" description="Acidic residues" evidence="7">
    <location>
        <begin position="60"/>
        <end position="76"/>
    </location>
</feature>
<dbReference type="Gene3D" id="2.130.10.10">
    <property type="entry name" value="YVTN repeat-like/Quinoprotein amine dehydrogenase"/>
    <property type="match status" value="1"/>
</dbReference>
<evidence type="ECO:0000256" key="7">
    <source>
        <dbReference type="SAM" id="MobiDB-lite"/>
    </source>
</evidence>
<proteinExistence type="inferred from homology"/>
<dbReference type="GO" id="GO:0034388">
    <property type="term" value="C:Pwp2p-containing subcomplex of 90S preribosome"/>
    <property type="evidence" value="ECO:0007669"/>
    <property type="project" value="TreeGrafter"/>
</dbReference>
<organism evidence="8 9">
    <name type="scientific">Naematelia encephala</name>
    <dbReference type="NCBI Taxonomy" id="71784"/>
    <lineage>
        <taxon>Eukaryota</taxon>
        <taxon>Fungi</taxon>
        <taxon>Dikarya</taxon>
        <taxon>Basidiomycota</taxon>
        <taxon>Agaricomycotina</taxon>
        <taxon>Tremellomycetes</taxon>
        <taxon>Tremellales</taxon>
        <taxon>Naemateliaceae</taxon>
        <taxon>Naematelia</taxon>
    </lineage>
</organism>
<keyword evidence="2" id="KW-0698">rRNA processing</keyword>
<dbReference type="SUPFAM" id="SSF50978">
    <property type="entry name" value="WD40 repeat-like"/>
    <property type="match status" value="1"/>
</dbReference>
<evidence type="ECO:0000256" key="4">
    <source>
        <dbReference type="ARBA" id="ARBA00022737"/>
    </source>
</evidence>
<protein>
    <submittedName>
        <fullName evidence="8">WD40-repeat-containing domain protein</fullName>
    </submittedName>
</protein>
<feature type="compositionally biased region" description="Acidic residues" evidence="7">
    <location>
        <begin position="115"/>
        <end position="147"/>
    </location>
</feature>
<dbReference type="InterPro" id="IPR045161">
    <property type="entry name" value="Utp18"/>
</dbReference>
<name>A0A1Y2BC33_9TREE</name>
<evidence type="ECO:0000256" key="1">
    <source>
        <dbReference type="ARBA" id="ARBA00004604"/>
    </source>
</evidence>
<comment type="caution">
    <text evidence="8">The sequence shown here is derived from an EMBL/GenBank/DDBJ whole genome shotgun (WGS) entry which is preliminary data.</text>
</comment>
<feature type="region of interest" description="Disordered" evidence="7">
    <location>
        <begin position="50"/>
        <end position="156"/>
    </location>
</feature>
<dbReference type="SMART" id="SM00320">
    <property type="entry name" value="WD40"/>
    <property type="match status" value="5"/>
</dbReference>
<dbReference type="PANTHER" id="PTHR18359:SF0">
    <property type="entry name" value="U3 SMALL NUCLEOLAR RNA-ASSOCIATED PROTEIN 18 HOMOLOG"/>
    <property type="match status" value="1"/>
</dbReference>
<dbReference type="Proteomes" id="UP000193986">
    <property type="component" value="Unassembled WGS sequence"/>
</dbReference>
<keyword evidence="3" id="KW-0853">WD repeat</keyword>
<evidence type="ECO:0000313" key="9">
    <source>
        <dbReference type="Proteomes" id="UP000193986"/>
    </source>
</evidence>
<dbReference type="FunCoup" id="A0A1Y2BC33">
    <property type="interactions" value="630"/>
</dbReference>
<dbReference type="PANTHER" id="PTHR18359">
    <property type="entry name" value="WD-REPEAT PROTEIN-RELATED"/>
    <property type="match status" value="1"/>
</dbReference>
<dbReference type="InterPro" id="IPR001680">
    <property type="entry name" value="WD40_rpt"/>
</dbReference>
<dbReference type="InterPro" id="IPR015943">
    <property type="entry name" value="WD40/YVTN_repeat-like_dom_sf"/>
</dbReference>
<evidence type="ECO:0000256" key="2">
    <source>
        <dbReference type="ARBA" id="ARBA00022552"/>
    </source>
</evidence>
<keyword evidence="4" id="KW-0677">Repeat</keyword>
<gene>
    <name evidence="8" type="ORF">BCR39DRAFT_524118</name>
</gene>
<evidence type="ECO:0000256" key="5">
    <source>
        <dbReference type="ARBA" id="ARBA00023242"/>
    </source>
</evidence>
<dbReference type="AlphaFoldDB" id="A0A1Y2BC33"/>
<dbReference type="STRING" id="71784.A0A1Y2BC33"/>
<sequence length="634" mass="68749">MAKGSSSKRREISPSSDQAGPSAKRAVQSHDWDKDDEELDLESRLFGAKRSKVTKKSIEEEKEEDELRDLDDDELFTFDAPFAQTFASDDSDLEDLEPQHSVIGKHRSGVVNDVEQGEEDDEEVDDEGDEEIVDDGGEDGAEGEDGEGGQGDSESVTIELPPDIIDLQSTPLKQLSKKERQRRCVWEDPADKAVKVDLDAEARLRKLATKKAGGGGVVDGVELQSRLRYQFEKLHPQPDWAKGRIQLGTPSLTSLLSTTASFIQPKSKKSGHNAPLPQGTIDIQRLRDVNFQNPTTGKLEAQGAGGGVVDVAWHPGKRVPVCVVAGGDRRVRFFNVDGHTNPSLMTIHMPSLPLQRATFHPTGSSILFTGPRPFYYTYDLASARCLRSSRNLFGSQPSPTSPNSLTRHAFSPDGTLLAVAGLRGNVSVLDWNNVGSGAVVAELKSGRGGSTVDMIWNATGTELMVLGGRGGCDVDVWNVRERRVVRKWTDERAWGGSIMRKASDSSKVAIGSSTGIVNLYQTSSLKADRPGLNATSIPHIKPEPIKSLEHLTTRIDSLAFHPAGETMVVASGEKKGALKMYHVPSATAFSNWPTQQTPLGRITSVGFSSGGEYLSVGNTKGQVLLFSIKHYANA</sequence>
<keyword evidence="9" id="KW-1185">Reference proteome</keyword>
<dbReference type="EMBL" id="MCFC01000011">
    <property type="protein sequence ID" value="ORY32090.1"/>
    <property type="molecule type" value="Genomic_DNA"/>
</dbReference>
<evidence type="ECO:0000256" key="6">
    <source>
        <dbReference type="ARBA" id="ARBA00025767"/>
    </source>
</evidence>
<accession>A0A1Y2BC33</accession>
<evidence type="ECO:0000313" key="8">
    <source>
        <dbReference type="EMBL" id="ORY32090.1"/>
    </source>
</evidence>
<comment type="subcellular location">
    <subcellularLocation>
        <location evidence="1">Nucleus</location>
        <location evidence="1">Nucleolus</location>
    </subcellularLocation>
</comment>
<dbReference type="OrthoDB" id="1935146at2759"/>
<dbReference type="GO" id="GO:0006364">
    <property type="term" value="P:rRNA processing"/>
    <property type="evidence" value="ECO:0007669"/>
    <property type="project" value="UniProtKB-KW"/>
</dbReference>